<feature type="domain" description="Beta-lactamase-related" evidence="2">
    <location>
        <begin position="81"/>
        <end position="190"/>
    </location>
</feature>
<dbReference type="RefSeq" id="WP_047092548.1">
    <property type="nucleotide sequence ID" value="NZ_LBHU01000001.1"/>
</dbReference>
<dbReference type="PANTHER" id="PTHR46825">
    <property type="entry name" value="D-ALANYL-D-ALANINE-CARBOXYPEPTIDASE/ENDOPEPTIDASE AMPH"/>
    <property type="match status" value="1"/>
</dbReference>
<comment type="caution">
    <text evidence="3">The sequence shown here is derived from an EMBL/GenBank/DDBJ whole genome shotgun (WGS) entry which is preliminary data.</text>
</comment>
<dbReference type="InterPro" id="IPR050491">
    <property type="entry name" value="AmpC-like"/>
</dbReference>
<dbReference type="SUPFAM" id="SSF56601">
    <property type="entry name" value="beta-lactamase/transpeptidase-like"/>
    <property type="match status" value="1"/>
</dbReference>
<dbReference type="STRING" id="874156.GCA_001021555_00508"/>
<evidence type="ECO:0000256" key="1">
    <source>
        <dbReference type="SAM" id="Phobius"/>
    </source>
</evidence>
<protein>
    <recommendedName>
        <fullName evidence="2">Beta-lactamase-related domain-containing protein</fullName>
    </recommendedName>
</protein>
<dbReference type="Pfam" id="PF00144">
    <property type="entry name" value="Beta-lactamase"/>
    <property type="match status" value="1"/>
</dbReference>
<dbReference type="Proteomes" id="UP000053455">
    <property type="component" value="Unassembled WGS sequence"/>
</dbReference>
<keyword evidence="1" id="KW-0472">Membrane</keyword>
<feature type="transmembrane region" description="Helical" evidence="1">
    <location>
        <begin position="12"/>
        <end position="33"/>
    </location>
</feature>
<gene>
    <name evidence="3" type="ORF">AAV99_03845</name>
</gene>
<reference evidence="3 4" key="1">
    <citation type="submission" date="2015-04" db="EMBL/GenBank/DDBJ databases">
        <title>The draft genome sequence of Erythrobacter marinus HWDM-33.</title>
        <authorList>
            <person name="Zhuang L."/>
            <person name="Liu Y."/>
            <person name="Shao Z."/>
        </authorList>
    </citation>
    <scope>NUCLEOTIDE SEQUENCE [LARGE SCALE GENOMIC DNA]</scope>
    <source>
        <strain evidence="3 4">HWDM-33</strain>
    </source>
</reference>
<dbReference type="OrthoDB" id="9804448at2"/>
<organism evidence="3 4">
    <name type="scientific">Aurantiacibacter marinus</name>
    <dbReference type="NCBI Taxonomy" id="874156"/>
    <lineage>
        <taxon>Bacteria</taxon>
        <taxon>Pseudomonadati</taxon>
        <taxon>Pseudomonadota</taxon>
        <taxon>Alphaproteobacteria</taxon>
        <taxon>Sphingomonadales</taxon>
        <taxon>Erythrobacteraceae</taxon>
        <taxon>Aurantiacibacter</taxon>
    </lineage>
</organism>
<evidence type="ECO:0000313" key="4">
    <source>
        <dbReference type="Proteomes" id="UP000053455"/>
    </source>
</evidence>
<evidence type="ECO:0000313" key="3">
    <source>
        <dbReference type="EMBL" id="KLI64683.1"/>
    </source>
</evidence>
<dbReference type="EMBL" id="LBHU01000001">
    <property type="protein sequence ID" value="KLI64683.1"/>
    <property type="molecule type" value="Genomic_DNA"/>
</dbReference>
<keyword evidence="1" id="KW-1133">Transmembrane helix</keyword>
<dbReference type="InterPro" id="IPR001466">
    <property type="entry name" value="Beta-lactam-related"/>
</dbReference>
<keyword evidence="1" id="KW-0812">Transmembrane</keyword>
<proteinExistence type="predicted"/>
<sequence>MTARIKSEDNRVVRVGILWMLLSLLSLFIIIQISSPESRLERIARLHDLGDGYVIYGIIGATPTSISIGNSAGKTRAYFNLSKPITAAAVMELVELGTIGLDEEIEGATVAQLLSHSAGWDSNIDGDPVTSASRDTECMNLPAPEKQFTPGAKQVYSNIGYCILGRLIEERTGQPYDDAIRMLIPEVRGMSYNAWLGPAGGWSGTAGQYWDFASRPLNWEGFEGPPPGSPQPHYGFGWALGEHDISHYGMITGEGYNVVMRSGDTLGLAMFDNSPADPVETRNDLRPLLRSGWSH</sequence>
<accession>A0A0H0XPX8</accession>
<evidence type="ECO:0000259" key="2">
    <source>
        <dbReference type="Pfam" id="PF00144"/>
    </source>
</evidence>
<dbReference type="InterPro" id="IPR012338">
    <property type="entry name" value="Beta-lactam/transpept-like"/>
</dbReference>
<dbReference type="PATRIC" id="fig|874156.12.peg.802"/>
<dbReference type="PANTHER" id="PTHR46825:SF9">
    <property type="entry name" value="BETA-LACTAMASE-RELATED DOMAIN-CONTAINING PROTEIN"/>
    <property type="match status" value="1"/>
</dbReference>
<name>A0A0H0XPX8_9SPHN</name>
<keyword evidence="4" id="KW-1185">Reference proteome</keyword>
<dbReference type="AlphaFoldDB" id="A0A0H0XPX8"/>
<dbReference type="Gene3D" id="3.40.710.10">
    <property type="entry name" value="DD-peptidase/beta-lactamase superfamily"/>
    <property type="match status" value="1"/>
</dbReference>